<dbReference type="RefSeq" id="WP_166396256.1">
    <property type="nucleotide sequence ID" value="NZ_CP045121.1"/>
</dbReference>
<reference evidence="7 8" key="1">
    <citation type="submission" date="2019-10" db="EMBL/GenBank/DDBJ databases">
        <title>Rubrobacter sp nov SCSIO 52915 isolated from a deep-sea sediment in the South China Sea.</title>
        <authorList>
            <person name="Chen R.W."/>
        </authorList>
    </citation>
    <scope>NUCLEOTIDE SEQUENCE [LARGE SCALE GENOMIC DNA]</scope>
    <source>
        <strain evidence="7 8">SCSIO 52915</strain>
    </source>
</reference>
<feature type="domain" description="ABC-type glycine betaine transport system substrate-binding" evidence="6">
    <location>
        <begin position="39"/>
        <end position="285"/>
    </location>
</feature>
<dbReference type="GO" id="GO:0043190">
    <property type="term" value="C:ATP-binding cassette (ABC) transporter complex"/>
    <property type="evidence" value="ECO:0007669"/>
    <property type="project" value="InterPro"/>
</dbReference>
<protein>
    <submittedName>
        <fullName evidence="7">Glycine/betaine ABC transporter substrate-binding protein</fullName>
    </submittedName>
</protein>
<organism evidence="7 8">
    <name type="scientific">Rubrobacter marinus</name>
    <dbReference type="NCBI Taxonomy" id="2653852"/>
    <lineage>
        <taxon>Bacteria</taxon>
        <taxon>Bacillati</taxon>
        <taxon>Actinomycetota</taxon>
        <taxon>Rubrobacteria</taxon>
        <taxon>Rubrobacterales</taxon>
        <taxon>Rubrobacteraceae</taxon>
        <taxon>Rubrobacter</taxon>
    </lineage>
</organism>
<keyword evidence="4" id="KW-0472">Membrane</keyword>
<dbReference type="Gene3D" id="3.40.190.10">
    <property type="entry name" value="Periplasmic binding protein-like II"/>
    <property type="match status" value="1"/>
</dbReference>
<feature type="chain" id="PRO_5038998228" evidence="5">
    <location>
        <begin position="22"/>
        <end position="297"/>
    </location>
</feature>
<evidence type="ECO:0000256" key="2">
    <source>
        <dbReference type="ARBA" id="ARBA00022448"/>
    </source>
</evidence>
<dbReference type="Proteomes" id="UP000502706">
    <property type="component" value="Chromosome"/>
</dbReference>
<keyword evidence="2" id="KW-0813">Transport</keyword>
<dbReference type="CDD" id="cd13639">
    <property type="entry name" value="PBP2_OpuAC_like"/>
    <property type="match status" value="1"/>
</dbReference>
<proteinExistence type="predicted"/>
<keyword evidence="8" id="KW-1185">Reference proteome</keyword>
<evidence type="ECO:0000256" key="4">
    <source>
        <dbReference type="ARBA" id="ARBA00023136"/>
    </source>
</evidence>
<keyword evidence="5" id="KW-0732">Signal</keyword>
<dbReference type="Pfam" id="PF04069">
    <property type="entry name" value="OpuAC"/>
    <property type="match status" value="1"/>
</dbReference>
<dbReference type="EMBL" id="CP045121">
    <property type="protein sequence ID" value="QIN78576.1"/>
    <property type="molecule type" value="Genomic_DNA"/>
</dbReference>
<dbReference type="GO" id="GO:0015871">
    <property type="term" value="P:choline transport"/>
    <property type="evidence" value="ECO:0007669"/>
    <property type="project" value="TreeGrafter"/>
</dbReference>
<dbReference type="PANTHER" id="PTHR47737">
    <property type="entry name" value="GLYCINE BETAINE/PROLINE BETAINE TRANSPORT SYSTEM PERMEASE PROTEIN PROW"/>
    <property type="match status" value="1"/>
</dbReference>
<evidence type="ECO:0000259" key="6">
    <source>
        <dbReference type="Pfam" id="PF04069"/>
    </source>
</evidence>
<dbReference type="AlphaFoldDB" id="A0A6G8PWL2"/>
<dbReference type="PROSITE" id="PS51257">
    <property type="entry name" value="PROKAR_LIPOPROTEIN"/>
    <property type="match status" value="1"/>
</dbReference>
<accession>A0A6G8PWL2</accession>
<dbReference type="PANTHER" id="PTHR47737:SF1">
    <property type="entry name" value="GLYCINE BETAINE_PROLINE BETAINE TRANSPORT SYSTEM PERMEASE PROTEIN PROW"/>
    <property type="match status" value="1"/>
</dbReference>
<dbReference type="KEGG" id="rmar:GBA65_08655"/>
<evidence type="ECO:0000313" key="7">
    <source>
        <dbReference type="EMBL" id="QIN78576.1"/>
    </source>
</evidence>
<comment type="subcellular location">
    <subcellularLocation>
        <location evidence="1">Cell membrane</location>
    </subcellularLocation>
</comment>
<name>A0A6G8PWL2_9ACTN</name>
<keyword evidence="3" id="KW-1003">Cell membrane</keyword>
<dbReference type="Gene3D" id="3.40.190.100">
    <property type="entry name" value="Glycine betaine-binding periplasmic protein, domain 2"/>
    <property type="match status" value="1"/>
</dbReference>
<evidence type="ECO:0000256" key="1">
    <source>
        <dbReference type="ARBA" id="ARBA00004236"/>
    </source>
</evidence>
<dbReference type="GO" id="GO:0005275">
    <property type="term" value="F:amine transmembrane transporter activity"/>
    <property type="evidence" value="ECO:0007669"/>
    <property type="project" value="TreeGrafter"/>
</dbReference>
<evidence type="ECO:0000256" key="3">
    <source>
        <dbReference type="ARBA" id="ARBA00022475"/>
    </source>
</evidence>
<dbReference type="InterPro" id="IPR007210">
    <property type="entry name" value="ABC_Gly_betaine_transp_sub-bd"/>
</dbReference>
<gene>
    <name evidence="7" type="ORF">GBA65_08655</name>
</gene>
<evidence type="ECO:0000313" key="8">
    <source>
        <dbReference type="Proteomes" id="UP000502706"/>
    </source>
</evidence>
<dbReference type="SUPFAM" id="SSF53850">
    <property type="entry name" value="Periplasmic binding protein-like II"/>
    <property type="match status" value="1"/>
</dbReference>
<dbReference type="GO" id="GO:0031460">
    <property type="term" value="P:glycine betaine transport"/>
    <property type="evidence" value="ECO:0007669"/>
    <property type="project" value="TreeGrafter"/>
</dbReference>
<evidence type="ECO:0000256" key="5">
    <source>
        <dbReference type="SAM" id="SignalP"/>
    </source>
</evidence>
<feature type="signal peptide" evidence="5">
    <location>
        <begin position="1"/>
        <end position="21"/>
    </location>
</feature>
<sequence length="297" mass="32580">MFLRRKVMLAVVLGLFAGLLAAGCGGGQGGGSGSGDDRSLTIGYINWDEDVAVANLSQILLEEELDYEVELQLLDVGPLFEGVASGDLDAFQDVWLPTTHETYWNEFQDQVVDLGQWYEGEASLGIAVPEYAEARTIGDLAQYRDEFGGRIVGIEPGSGIMGVTKDEAVPAYGLDDYEVVDSSTPAMLGQVESSLENQEPIAFTAWKPHWMFTAYDIRYLEDPEGAMGEAEQLSAIAREGLEEDAPEAFDFLDKLTLNEEQLGELELAIQEAENPEEGTRAWLEENRDVVEAWLPQG</sequence>
<dbReference type="GO" id="GO:0015226">
    <property type="term" value="F:carnitine transmembrane transporter activity"/>
    <property type="evidence" value="ECO:0007669"/>
    <property type="project" value="TreeGrafter"/>
</dbReference>